<name>A0A6P4EBD2_DRORH</name>
<dbReference type="GeneID" id="108041892"/>
<evidence type="ECO:0000313" key="4">
    <source>
        <dbReference type="RefSeq" id="XP_016975432.1"/>
    </source>
</evidence>
<gene>
    <name evidence="4" type="primary">LOC108041892</name>
    <name evidence="2" type="synonym">108041892</name>
</gene>
<evidence type="ECO:0000256" key="1">
    <source>
        <dbReference type="SAM" id="SignalP"/>
    </source>
</evidence>
<dbReference type="RefSeq" id="XP_016975432.1">
    <property type="nucleotide sequence ID" value="XM_017119943.1"/>
</dbReference>
<evidence type="ECO:0000313" key="2">
    <source>
        <dbReference type="EnsemblMetazoa" id="XP_016975432.1"/>
    </source>
</evidence>
<accession>A0A6P4EBD2</accession>
<organism evidence="4">
    <name type="scientific">Drosophila rhopaloa</name>
    <name type="common">Fruit fly</name>
    <dbReference type="NCBI Taxonomy" id="1041015"/>
    <lineage>
        <taxon>Eukaryota</taxon>
        <taxon>Metazoa</taxon>
        <taxon>Ecdysozoa</taxon>
        <taxon>Arthropoda</taxon>
        <taxon>Hexapoda</taxon>
        <taxon>Insecta</taxon>
        <taxon>Pterygota</taxon>
        <taxon>Neoptera</taxon>
        <taxon>Endopterygota</taxon>
        <taxon>Diptera</taxon>
        <taxon>Brachycera</taxon>
        <taxon>Muscomorpha</taxon>
        <taxon>Ephydroidea</taxon>
        <taxon>Drosophilidae</taxon>
        <taxon>Drosophila</taxon>
        <taxon>Sophophora</taxon>
    </lineage>
</organism>
<reference evidence="3" key="1">
    <citation type="journal article" date="2021" name="Elife">
        <title>Highly contiguous assemblies of 101 drosophilid genomes.</title>
        <authorList>
            <person name="Kim B.Y."/>
            <person name="Wang J.R."/>
            <person name="Miller D.E."/>
            <person name="Barmina O."/>
            <person name="Delaney E."/>
            <person name="Thompson A."/>
            <person name="Comeault A.A."/>
            <person name="Peede D."/>
            <person name="D'Agostino E.R."/>
            <person name="Pelaez J."/>
            <person name="Aguilar J.M."/>
            <person name="Haji D."/>
            <person name="Matsunaga T."/>
            <person name="Armstrong E.E."/>
            <person name="Zych M."/>
            <person name="Ogawa Y."/>
            <person name="Stamenkovic-Radak M."/>
            <person name="Jelic M."/>
            <person name="Veselinovic M.S."/>
            <person name="Tanaskovic M."/>
            <person name="Eric P."/>
            <person name="Gao J.J."/>
            <person name="Katoh T.K."/>
            <person name="Toda M.J."/>
            <person name="Watabe H."/>
            <person name="Watada M."/>
            <person name="Davis J.S."/>
            <person name="Moyle L.C."/>
            <person name="Manoli G."/>
            <person name="Bertolini E."/>
            <person name="Kostal V."/>
            <person name="Hawley R.S."/>
            <person name="Takahashi A."/>
            <person name="Jones C.D."/>
            <person name="Price D.K."/>
            <person name="Whiteman N."/>
            <person name="Kopp A."/>
            <person name="Matute D.R."/>
            <person name="Petrov D.A."/>
        </authorList>
    </citation>
    <scope>NUCLEOTIDE SEQUENCE [LARGE SCALE GENOMIC DNA]</scope>
</reference>
<dbReference type="AlphaFoldDB" id="A0A6P4EBD2"/>
<reference evidence="4" key="2">
    <citation type="submission" date="2025-04" db="UniProtKB">
        <authorList>
            <consortium name="RefSeq"/>
        </authorList>
    </citation>
    <scope>IDENTIFICATION</scope>
</reference>
<proteinExistence type="predicted"/>
<evidence type="ECO:0000313" key="3">
    <source>
        <dbReference type="Proteomes" id="UP001652680"/>
    </source>
</evidence>
<feature type="signal peptide" evidence="1">
    <location>
        <begin position="1"/>
        <end position="20"/>
    </location>
</feature>
<feature type="chain" id="PRO_5028469863" evidence="1">
    <location>
        <begin position="21"/>
        <end position="67"/>
    </location>
</feature>
<sequence>MIRLLVFVIALTLMTGGAFGAIDQLIRAITGGFGGGARVDLPINRRYTVGAPNGEISFGYGYRPVFY</sequence>
<dbReference type="OrthoDB" id="10330985at2759"/>
<dbReference type="CTD" id="326108"/>
<keyword evidence="3" id="KW-1185">Reference proteome</keyword>
<dbReference type="Proteomes" id="UP001652680">
    <property type="component" value="Unassembled WGS sequence"/>
</dbReference>
<reference evidence="2" key="3">
    <citation type="submission" date="2025-05" db="UniProtKB">
        <authorList>
            <consortium name="EnsemblMetazoa"/>
        </authorList>
    </citation>
    <scope>IDENTIFICATION</scope>
</reference>
<keyword evidence="1" id="KW-0732">Signal</keyword>
<protein>
    <submittedName>
        <fullName evidence="4">Ejaculatory bulb-specific protein 2</fullName>
    </submittedName>
</protein>
<dbReference type="EnsemblMetazoa" id="XM_017119943.1">
    <property type="protein sequence ID" value="XP_016975432.1"/>
    <property type="gene ID" value="LOC108041892"/>
</dbReference>